<evidence type="ECO:0000313" key="13">
    <source>
        <dbReference type="Proteomes" id="UP000261620"/>
    </source>
</evidence>
<dbReference type="OMA" id="MEESSNW"/>
<proteinExistence type="predicted"/>
<keyword evidence="5 10" id="KW-1133">Transmembrane helix</keyword>
<organism evidence="12 13">
    <name type="scientific">Mola mola</name>
    <name type="common">Ocean sunfish</name>
    <name type="synonym">Tetraodon mola</name>
    <dbReference type="NCBI Taxonomy" id="94237"/>
    <lineage>
        <taxon>Eukaryota</taxon>
        <taxon>Metazoa</taxon>
        <taxon>Chordata</taxon>
        <taxon>Craniata</taxon>
        <taxon>Vertebrata</taxon>
        <taxon>Euteleostomi</taxon>
        <taxon>Actinopterygii</taxon>
        <taxon>Neopterygii</taxon>
        <taxon>Teleostei</taxon>
        <taxon>Neoteleostei</taxon>
        <taxon>Acanthomorphata</taxon>
        <taxon>Eupercaria</taxon>
        <taxon>Tetraodontiformes</taxon>
        <taxon>Molidae</taxon>
        <taxon>Mola</taxon>
    </lineage>
</organism>
<dbReference type="STRING" id="94237.ENSMMOP00000020787"/>
<dbReference type="GO" id="GO:0051282">
    <property type="term" value="P:regulation of sequestering of calcium ion"/>
    <property type="evidence" value="ECO:0007669"/>
    <property type="project" value="UniProtKB-ARBA"/>
</dbReference>
<evidence type="ECO:0000256" key="2">
    <source>
        <dbReference type="ARBA" id="ARBA00016711"/>
    </source>
</evidence>
<evidence type="ECO:0000256" key="7">
    <source>
        <dbReference type="ARBA" id="ARBA00023157"/>
    </source>
</evidence>
<evidence type="ECO:0000313" key="12">
    <source>
        <dbReference type="Ensembl" id="ENSMMOP00000020787.1"/>
    </source>
</evidence>
<comment type="function">
    <text evidence="9">Contributes to the regulation of lumenal Ca2+ release via the sarcoplasmic reticulum calcium release channels RYR1 and RYR2, a key step in triggering skeletal and heart muscle contraction. Required for normal organization of the triad junction, where T-tubules and the sarcoplasmic reticulum terminal cisternae are in close contact. Required for normal skeletal muscle strength. Plays a role in excitation-contraction coupling in the heart and in regulating the rate of heart beats.</text>
</comment>
<keyword evidence="8" id="KW-0325">Glycoprotein</keyword>
<dbReference type="GO" id="GO:0005102">
    <property type="term" value="F:signaling receptor binding"/>
    <property type="evidence" value="ECO:0007669"/>
    <property type="project" value="InterPro"/>
</dbReference>
<dbReference type="InterPro" id="IPR007943">
    <property type="entry name" value="Asp-B-hydro/Triadin_dom"/>
</dbReference>
<evidence type="ECO:0000256" key="4">
    <source>
        <dbReference type="ARBA" id="ARBA00022692"/>
    </source>
</evidence>
<accession>A0A3Q4BKU8</accession>
<name>A0A3Q4BKU8_MOLML</name>
<keyword evidence="6 10" id="KW-0472">Membrane</keyword>
<keyword evidence="7" id="KW-1015">Disulfide bond</keyword>
<evidence type="ECO:0000259" key="11">
    <source>
        <dbReference type="Pfam" id="PF05279"/>
    </source>
</evidence>
<dbReference type="GO" id="GO:0033017">
    <property type="term" value="C:sarcoplasmic reticulum membrane"/>
    <property type="evidence" value="ECO:0007669"/>
    <property type="project" value="UniProtKB-SubCell"/>
</dbReference>
<feature type="transmembrane region" description="Helical" evidence="10">
    <location>
        <begin position="47"/>
        <end position="70"/>
    </location>
</feature>
<comment type="subcellular location">
    <subcellularLocation>
        <location evidence="1">Sarcoplasmic reticulum membrane</location>
        <topology evidence="1">Single-pass type II membrane protein</topology>
    </subcellularLocation>
</comment>
<feature type="domain" description="Aspartyl beta-hydroxylase/Triadin" evidence="11">
    <location>
        <begin position="44"/>
        <end position="78"/>
    </location>
</feature>
<reference evidence="12" key="2">
    <citation type="submission" date="2025-09" db="UniProtKB">
        <authorList>
            <consortium name="Ensembl"/>
        </authorList>
    </citation>
    <scope>IDENTIFICATION</scope>
</reference>
<evidence type="ECO:0000256" key="1">
    <source>
        <dbReference type="ARBA" id="ARBA00004157"/>
    </source>
</evidence>
<evidence type="ECO:0000256" key="5">
    <source>
        <dbReference type="ARBA" id="ARBA00022989"/>
    </source>
</evidence>
<evidence type="ECO:0000256" key="6">
    <source>
        <dbReference type="ARBA" id="ARBA00023136"/>
    </source>
</evidence>
<evidence type="ECO:0000256" key="3">
    <source>
        <dbReference type="ARBA" id="ARBA00022553"/>
    </source>
</evidence>
<keyword evidence="3" id="KW-0597">Phosphoprotein</keyword>
<dbReference type="AlphaFoldDB" id="A0A3Q4BKU8"/>
<evidence type="ECO:0000256" key="10">
    <source>
        <dbReference type="SAM" id="Phobius"/>
    </source>
</evidence>
<dbReference type="InterPro" id="IPR010798">
    <property type="entry name" value="Triadin"/>
</dbReference>
<keyword evidence="4 10" id="KW-0812">Transmembrane</keyword>
<dbReference type="Ensembl" id="ENSMMOT00000021133.1">
    <property type="protein sequence ID" value="ENSMMOP00000020787.1"/>
    <property type="gene ID" value="ENSMMOG00000015808.1"/>
</dbReference>
<dbReference type="PANTHER" id="PTHR14106">
    <property type="entry name" value="TRIADIN"/>
    <property type="match status" value="1"/>
</dbReference>
<protein>
    <recommendedName>
        <fullName evidence="2">Triadin</fullName>
    </recommendedName>
</protein>
<evidence type="ECO:0000256" key="9">
    <source>
        <dbReference type="ARBA" id="ARBA00046074"/>
    </source>
</evidence>
<dbReference type="PANTHER" id="PTHR14106:SF0">
    <property type="entry name" value="TRIADIN"/>
    <property type="match status" value="1"/>
</dbReference>
<dbReference type="Proteomes" id="UP000261620">
    <property type="component" value="Unplaced"/>
</dbReference>
<dbReference type="Pfam" id="PF05279">
    <property type="entry name" value="Asp-B-Hydro_N"/>
    <property type="match status" value="1"/>
</dbReference>
<keyword evidence="13" id="KW-1185">Reference proteome</keyword>
<sequence length="160" mass="17539">MAEAVEARSSTTTMVIDSKNGDIRSSTVRGSRKTFTDDIYLTFSSPMAWILVLALVITWSCVFIIMFDLTDYKTISGKERLTLPNVSEHIRPPEGRSPPAVRKVLKESGHRGLSKVASDPMKLVNDVVEESANLVGLVLKFAANLIAPDEDEGTVTLQTN</sequence>
<reference evidence="12" key="1">
    <citation type="submission" date="2025-08" db="UniProtKB">
        <authorList>
            <consortium name="Ensembl"/>
        </authorList>
    </citation>
    <scope>IDENTIFICATION</scope>
</reference>
<evidence type="ECO:0000256" key="8">
    <source>
        <dbReference type="ARBA" id="ARBA00023180"/>
    </source>
</evidence>